<dbReference type="InterPro" id="IPR010273">
    <property type="entry name" value="DUF881"/>
</dbReference>
<keyword evidence="5" id="KW-1185">Reference proteome</keyword>
<dbReference type="EMBL" id="BOMH01000002">
    <property type="protein sequence ID" value="GID62548.1"/>
    <property type="molecule type" value="Genomic_DNA"/>
</dbReference>
<feature type="region of interest" description="Disordered" evidence="2">
    <location>
        <begin position="1"/>
        <end position="50"/>
    </location>
</feature>
<dbReference type="AlphaFoldDB" id="A0A919IFL6"/>
<keyword evidence="3" id="KW-1133">Transmembrane helix</keyword>
<dbReference type="Pfam" id="PF05949">
    <property type="entry name" value="DUF881"/>
    <property type="match status" value="1"/>
</dbReference>
<feature type="compositionally biased region" description="Low complexity" evidence="2">
    <location>
        <begin position="312"/>
        <end position="340"/>
    </location>
</feature>
<evidence type="ECO:0008006" key="6">
    <source>
        <dbReference type="Google" id="ProtNLM"/>
    </source>
</evidence>
<gene>
    <name evidence="4" type="ORF">Acy02nite_04290</name>
</gene>
<accession>A0A919IFL6</accession>
<protein>
    <recommendedName>
        <fullName evidence="6">DUF881 domain-containing protein</fullName>
    </recommendedName>
</protein>
<proteinExistence type="inferred from homology"/>
<dbReference type="PANTHER" id="PTHR37313:SF1">
    <property type="entry name" value="UPF0749 PROTEIN RV1823"/>
    <property type="match status" value="1"/>
</dbReference>
<feature type="transmembrane region" description="Helical" evidence="3">
    <location>
        <begin position="91"/>
        <end position="108"/>
    </location>
</feature>
<keyword evidence="3" id="KW-0812">Transmembrane</keyword>
<dbReference type="Gene3D" id="3.30.70.1880">
    <property type="entry name" value="Protein of unknown function DUF881"/>
    <property type="match status" value="1"/>
</dbReference>
<organism evidence="4 5">
    <name type="scientific">Actinoplanes cyaneus</name>
    <dbReference type="NCBI Taxonomy" id="52696"/>
    <lineage>
        <taxon>Bacteria</taxon>
        <taxon>Bacillati</taxon>
        <taxon>Actinomycetota</taxon>
        <taxon>Actinomycetes</taxon>
        <taxon>Micromonosporales</taxon>
        <taxon>Micromonosporaceae</taxon>
        <taxon>Actinoplanes</taxon>
    </lineage>
</organism>
<comment type="caution">
    <text evidence="4">The sequence shown here is derived from an EMBL/GenBank/DDBJ whole genome shotgun (WGS) entry which is preliminary data.</text>
</comment>
<dbReference type="Proteomes" id="UP000619479">
    <property type="component" value="Unassembled WGS sequence"/>
</dbReference>
<keyword evidence="3" id="KW-0472">Membrane</keyword>
<evidence type="ECO:0000256" key="2">
    <source>
        <dbReference type="SAM" id="MobiDB-lite"/>
    </source>
</evidence>
<evidence type="ECO:0000256" key="3">
    <source>
        <dbReference type="SAM" id="Phobius"/>
    </source>
</evidence>
<evidence type="ECO:0000313" key="5">
    <source>
        <dbReference type="Proteomes" id="UP000619479"/>
    </source>
</evidence>
<evidence type="ECO:0000256" key="1">
    <source>
        <dbReference type="ARBA" id="ARBA00009108"/>
    </source>
</evidence>
<feature type="region of interest" description="Disordered" evidence="2">
    <location>
        <begin position="310"/>
        <end position="348"/>
    </location>
</feature>
<evidence type="ECO:0000313" key="4">
    <source>
        <dbReference type="EMBL" id="GID62548.1"/>
    </source>
</evidence>
<feature type="compositionally biased region" description="Low complexity" evidence="2">
    <location>
        <begin position="1"/>
        <end position="24"/>
    </location>
</feature>
<dbReference type="PANTHER" id="PTHR37313">
    <property type="entry name" value="UPF0749 PROTEIN RV1825"/>
    <property type="match status" value="1"/>
</dbReference>
<sequence length="348" mass="35793">MTRPATPEEPAGGGAAPRRAATPEQAADGGTAARRASTPDPDGTAAGKRTYGPDFLTALFQNPLDPGYADAAARRAAGHHRTGARRATTKAVASVTMVAIGFLLVIGYQQTVADEPGRTQAKDALIKQVESRRDQTEQLQVRADALADQVEKLREQELGGATTARLDNLEAAAGLAAVRGSGARVRLMDGPASVDAVTGERSTANRVKDTDLQLAANALWAAGAEAIAINGQRLTATSTIRQAGEAILVDTRPVTTPYEVIALGPDRLADDFRDGYAGKFFDSLAQSYGISFEAAKVRNVTLDAAPELKLRSASPSTPAPAPSGASSVAGSGVPAGPASTLSPSEGGR</sequence>
<dbReference type="GO" id="GO:0005886">
    <property type="term" value="C:plasma membrane"/>
    <property type="evidence" value="ECO:0007669"/>
    <property type="project" value="TreeGrafter"/>
</dbReference>
<name>A0A919IFL6_9ACTN</name>
<dbReference type="RefSeq" id="WP_203738021.1">
    <property type="nucleotide sequence ID" value="NZ_BAAAUC010000002.1"/>
</dbReference>
<reference evidence="4" key="1">
    <citation type="submission" date="2021-01" db="EMBL/GenBank/DDBJ databases">
        <title>Whole genome shotgun sequence of Actinoplanes cyaneus NBRC 14990.</title>
        <authorList>
            <person name="Komaki H."/>
            <person name="Tamura T."/>
        </authorList>
    </citation>
    <scope>NUCLEOTIDE SEQUENCE</scope>
    <source>
        <strain evidence="4">NBRC 14990</strain>
    </source>
</reference>
<comment type="similarity">
    <text evidence="1">Belongs to the UPF0749 family.</text>
</comment>